<proteinExistence type="predicted"/>
<sequence length="469" mass="54100">MYTYCKNNPIIRIDPNGKDDYVVNRNGYIYLMRKTNSAVDVLYASGINGPKATQLDPSWKSIQVSDKSVLDGFVKSQTGRTLWDRMEFSSTHSISDAANIFLFATDNTNVEWTLKGGYINDKETYILGTNNNENSVTNIYGLTNVDKAIYPDCRKTLKVYQFDAWKAHVCLIWPKSLLSGFWFYVGRDDNDGQFILPTNALKYKDKYILFYSQGKKAMDEKKICEILGIKSERDLPEYEGEDTRVWVYMKDKRSNKSTFKQIDNKVKDYKYPQLRYFYGGEQDSAVIDMVSDFFYVHGDSGKIERFSSPDMISIDISIFNKSDSALLVGLDPDLYGSFIMKNGKHSMPLHPKNINIRVYDSFHKISSGLYSIDPHGEMAFGLSTAKGPIILENTPPQKYAHKLYDLFYDSIFYVPKHPVQIPDTVRGILWNKEFKVYTPTILGRYNFWVNDSIYNIYSDRETDKYGRGK</sequence>
<organism evidence="1 2">
    <name type="scientific">Bacteroides faecichinchillae</name>
    <dbReference type="NCBI Taxonomy" id="871325"/>
    <lineage>
        <taxon>Bacteria</taxon>
        <taxon>Pseudomonadati</taxon>
        <taxon>Bacteroidota</taxon>
        <taxon>Bacteroidia</taxon>
        <taxon>Bacteroidales</taxon>
        <taxon>Bacteroidaceae</taxon>
        <taxon>Bacteroides</taxon>
    </lineage>
</organism>
<protein>
    <submittedName>
        <fullName evidence="1">JAB-like toxin 1</fullName>
    </submittedName>
</protein>
<dbReference type="Proteomes" id="UP000184436">
    <property type="component" value="Unassembled WGS sequence"/>
</dbReference>
<keyword evidence="2" id="KW-1185">Reference proteome</keyword>
<name>A0A1M5AZR2_9BACE</name>
<accession>A0A1M5AZR2</accession>
<gene>
    <name evidence="1" type="ORF">SAMN05444349_1177</name>
</gene>
<evidence type="ECO:0000313" key="1">
    <source>
        <dbReference type="EMBL" id="SHF35705.1"/>
    </source>
</evidence>
<dbReference type="AlphaFoldDB" id="A0A1M5AZR2"/>
<dbReference type="InterPro" id="IPR028218">
    <property type="entry name" value="Toxin-JAB1"/>
</dbReference>
<dbReference type="STRING" id="871325.SAMN05444349_1177"/>
<dbReference type="Pfam" id="PF15659">
    <property type="entry name" value="Toxin-JAB1"/>
    <property type="match status" value="1"/>
</dbReference>
<evidence type="ECO:0000313" key="2">
    <source>
        <dbReference type="Proteomes" id="UP000184436"/>
    </source>
</evidence>
<reference evidence="1 2" key="1">
    <citation type="submission" date="2016-11" db="EMBL/GenBank/DDBJ databases">
        <authorList>
            <person name="Jaros S."/>
            <person name="Januszkiewicz K."/>
            <person name="Wedrychowicz H."/>
        </authorList>
    </citation>
    <scope>NUCLEOTIDE SEQUENCE [LARGE SCALE GENOMIC DNA]</scope>
    <source>
        <strain evidence="1 2">DSM 26883</strain>
    </source>
</reference>
<dbReference type="EMBL" id="FQVD01000017">
    <property type="protein sequence ID" value="SHF35705.1"/>
    <property type="molecule type" value="Genomic_DNA"/>
</dbReference>